<dbReference type="GO" id="GO:0005975">
    <property type="term" value="P:carbohydrate metabolic process"/>
    <property type="evidence" value="ECO:0007669"/>
    <property type="project" value="InterPro"/>
</dbReference>
<evidence type="ECO:0000313" key="5">
    <source>
        <dbReference type="Proteomes" id="UP000192042"/>
    </source>
</evidence>
<protein>
    <submittedName>
        <fullName evidence="4">Putative Polysaccharide deacetylase</fullName>
        <ecNumber evidence="4">3.-.-.-</ecNumber>
    </submittedName>
</protein>
<dbReference type="OrthoDB" id="9782872at2"/>
<dbReference type="Pfam" id="PF01522">
    <property type="entry name" value="Polysacc_deac_1"/>
    <property type="match status" value="2"/>
</dbReference>
<dbReference type="PANTHER" id="PTHR34216:SF3">
    <property type="entry name" value="POLY-BETA-1,6-N-ACETYL-D-GLUCOSAMINE N-DEACETYLASE"/>
    <property type="match status" value="1"/>
</dbReference>
<feature type="domain" description="NodB homology" evidence="3">
    <location>
        <begin position="94"/>
        <end position="349"/>
    </location>
</feature>
<dbReference type="PANTHER" id="PTHR34216">
    <property type="match status" value="1"/>
</dbReference>
<comment type="subcellular location">
    <subcellularLocation>
        <location evidence="1">Secreted</location>
    </subcellularLocation>
</comment>
<evidence type="ECO:0000259" key="3">
    <source>
        <dbReference type="PROSITE" id="PS51677"/>
    </source>
</evidence>
<accession>A0A1W1IAX1</accession>
<dbReference type="EMBL" id="LT828648">
    <property type="protein sequence ID" value="SLM50197.1"/>
    <property type="molecule type" value="Genomic_DNA"/>
</dbReference>
<evidence type="ECO:0000256" key="1">
    <source>
        <dbReference type="ARBA" id="ARBA00004613"/>
    </source>
</evidence>
<dbReference type="GO" id="GO:0005576">
    <property type="term" value="C:extracellular region"/>
    <property type="evidence" value="ECO:0007669"/>
    <property type="project" value="UniProtKB-SubCell"/>
</dbReference>
<name>A0A1W1IAX1_9BACT</name>
<dbReference type="InterPro" id="IPR011330">
    <property type="entry name" value="Glyco_hydro/deAcase_b/a-brl"/>
</dbReference>
<evidence type="ECO:0000313" key="4">
    <source>
        <dbReference type="EMBL" id="SLM50197.1"/>
    </source>
</evidence>
<keyword evidence="4" id="KW-0378">Hydrolase</keyword>
<dbReference type="CDD" id="cd10918">
    <property type="entry name" value="CE4_NodB_like_5s_6s"/>
    <property type="match status" value="1"/>
</dbReference>
<dbReference type="InterPro" id="IPR002509">
    <property type="entry name" value="NODB_dom"/>
</dbReference>
<dbReference type="PROSITE" id="PS51677">
    <property type="entry name" value="NODB"/>
    <property type="match status" value="1"/>
</dbReference>
<proteinExistence type="predicted"/>
<dbReference type="SUPFAM" id="SSF88713">
    <property type="entry name" value="Glycoside hydrolase/deacetylase"/>
    <property type="match status" value="1"/>
</dbReference>
<dbReference type="EC" id="3.-.-.-" evidence="4"/>
<organism evidence="4 5">
    <name type="scientific">Nitrospira japonica</name>
    <dbReference type="NCBI Taxonomy" id="1325564"/>
    <lineage>
        <taxon>Bacteria</taxon>
        <taxon>Pseudomonadati</taxon>
        <taxon>Nitrospirota</taxon>
        <taxon>Nitrospiria</taxon>
        <taxon>Nitrospirales</taxon>
        <taxon>Nitrospiraceae</taxon>
        <taxon>Nitrospira</taxon>
    </lineage>
</organism>
<dbReference type="STRING" id="1325564.NSJP_4030"/>
<dbReference type="AlphaFoldDB" id="A0A1W1IAX1"/>
<gene>
    <name evidence="4" type="ORF">NSJP_4030</name>
</gene>
<evidence type="ECO:0000256" key="2">
    <source>
        <dbReference type="ARBA" id="ARBA00022729"/>
    </source>
</evidence>
<reference evidence="4 5" key="1">
    <citation type="submission" date="2017-03" db="EMBL/GenBank/DDBJ databases">
        <authorList>
            <person name="Afonso C.L."/>
            <person name="Miller P.J."/>
            <person name="Scott M.A."/>
            <person name="Spackman E."/>
            <person name="Goraichik I."/>
            <person name="Dimitrov K.M."/>
            <person name="Suarez D.L."/>
            <person name="Swayne D.E."/>
        </authorList>
    </citation>
    <scope>NUCLEOTIDE SEQUENCE [LARGE SCALE GENOMIC DNA]</scope>
    <source>
        <strain evidence="4">Genome sequencing of Nitrospira japonica strain NJ11</strain>
    </source>
</reference>
<sequence>MLAGVKTATWKLLADVYYYSGLAQVRNRGRVAILTYHRVVSSDMVRAEHIQPGMYVQSETFEAHAAYLHERFVVLPFAELLEQWRTGELDSSKRYCAITFDDGWYDNYRYAFPILKKYNLPATIFLATDYIGTSRWFWPDELAYIVGDARKRMAEKEFAEALSSALVETSPAAGTTMPVPSLSIESRGEIDSDWLIEQCKHLPSGTIAGFVHRLSQILGVRVPNLRVLLDWNEVKEMAGHNIAFGAHSCSHRILTNIPLAEVEDELIKSHEALLGHDLTPVPVFCYPNGNFDREIQRLTRATGYLGAVGCEIGLEDRRPQDVFALKRISVHEDTAASDPLFALTLSGLR</sequence>
<dbReference type="KEGG" id="nja:NSJP_4030"/>
<dbReference type="Gene3D" id="3.20.20.370">
    <property type="entry name" value="Glycoside hydrolase/deacetylase"/>
    <property type="match status" value="1"/>
</dbReference>
<dbReference type="InterPro" id="IPR051398">
    <property type="entry name" value="Polysacch_Deacetylase"/>
</dbReference>
<keyword evidence="5" id="KW-1185">Reference proteome</keyword>
<dbReference type="Proteomes" id="UP000192042">
    <property type="component" value="Chromosome I"/>
</dbReference>
<dbReference type="GO" id="GO:0016810">
    <property type="term" value="F:hydrolase activity, acting on carbon-nitrogen (but not peptide) bonds"/>
    <property type="evidence" value="ECO:0007669"/>
    <property type="project" value="InterPro"/>
</dbReference>
<keyword evidence="2" id="KW-0732">Signal</keyword>